<evidence type="ECO:0000313" key="4">
    <source>
        <dbReference type="EMBL" id="EKC77150.1"/>
    </source>
</evidence>
<dbReference type="GO" id="GO:0015920">
    <property type="term" value="P:lipopolysaccharide transport"/>
    <property type="evidence" value="ECO:0007669"/>
    <property type="project" value="TreeGrafter"/>
</dbReference>
<dbReference type="EMBL" id="AJWZ01000341">
    <property type="protein sequence ID" value="EKC77150.1"/>
    <property type="molecule type" value="Genomic_DNA"/>
</dbReference>
<dbReference type="GO" id="GO:0005886">
    <property type="term" value="C:plasma membrane"/>
    <property type="evidence" value="ECO:0007669"/>
    <property type="project" value="UniProtKB-SubCell"/>
</dbReference>
<proteinExistence type="predicted"/>
<accession>K1UFZ1</accession>
<comment type="subcellular location">
    <subcellularLocation>
        <location evidence="1">Cell inner membrane</location>
        <topology evidence="1">Multi-pass membrane protein</topology>
    </subcellularLocation>
</comment>
<feature type="transmembrane region" description="Helical" evidence="3">
    <location>
        <begin position="39"/>
        <end position="64"/>
    </location>
</feature>
<sequence>MAETMQVSAQRAWTHLKKYQPLIHELVSRDLKVKYRRSFLGYIWSILNPLLMMLLQSIIFSYMFRNDIPKLPALPDLRQHPVYLFQ</sequence>
<dbReference type="PANTHER" id="PTHR30413:SF8">
    <property type="entry name" value="TRANSPORT PERMEASE PROTEIN"/>
    <property type="match status" value="1"/>
</dbReference>
<comment type="caution">
    <text evidence="4">The sequence shown here is derived from an EMBL/GenBank/DDBJ whole genome shotgun (WGS) entry which is preliminary data.</text>
</comment>
<evidence type="ECO:0000256" key="3">
    <source>
        <dbReference type="SAM" id="Phobius"/>
    </source>
</evidence>
<dbReference type="AlphaFoldDB" id="K1UFZ1"/>
<dbReference type="PANTHER" id="PTHR30413">
    <property type="entry name" value="INNER MEMBRANE TRANSPORT PERMEASE"/>
    <property type="match status" value="1"/>
</dbReference>
<keyword evidence="2" id="KW-0813">Transport</keyword>
<organism evidence="4">
    <name type="scientific">human gut metagenome</name>
    <dbReference type="NCBI Taxonomy" id="408170"/>
    <lineage>
        <taxon>unclassified sequences</taxon>
        <taxon>metagenomes</taxon>
        <taxon>organismal metagenomes</taxon>
    </lineage>
</organism>
<gene>
    <name evidence="4" type="ORF">OBE_00500</name>
</gene>
<reference evidence="4" key="1">
    <citation type="journal article" date="2013" name="Environ. Microbiol.">
        <title>Microbiota from the distal guts of lean and obese adolescents exhibit partial functional redundancy besides clear differences in community structure.</title>
        <authorList>
            <person name="Ferrer M."/>
            <person name="Ruiz A."/>
            <person name="Lanza F."/>
            <person name="Haange S.B."/>
            <person name="Oberbach A."/>
            <person name="Till H."/>
            <person name="Bargiela R."/>
            <person name="Campoy C."/>
            <person name="Segura M.T."/>
            <person name="Richter M."/>
            <person name="von Bergen M."/>
            <person name="Seifert J."/>
            <person name="Suarez A."/>
        </authorList>
    </citation>
    <scope>NUCLEOTIDE SEQUENCE</scope>
</reference>
<name>K1UFZ1_9ZZZZ</name>
<keyword evidence="3" id="KW-0812">Transmembrane</keyword>
<keyword evidence="3" id="KW-0472">Membrane</keyword>
<evidence type="ECO:0000256" key="2">
    <source>
        <dbReference type="ARBA" id="ARBA00022448"/>
    </source>
</evidence>
<evidence type="ECO:0000256" key="1">
    <source>
        <dbReference type="ARBA" id="ARBA00004429"/>
    </source>
</evidence>
<keyword evidence="3" id="KW-1133">Transmembrane helix</keyword>
<protein>
    <submittedName>
        <fullName evidence="4">ABC-2 type transporter</fullName>
    </submittedName>
</protein>